<organism evidence="2 3">
    <name type="scientific">Halovivax asiaticus JCM 14624</name>
    <dbReference type="NCBI Taxonomy" id="1227490"/>
    <lineage>
        <taxon>Archaea</taxon>
        <taxon>Methanobacteriati</taxon>
        <taxon>Methanobacteriota</taxon>
        <taxon>Stenosarchaea group</taxon>
        <taxon>Halobacteria</taxon>
        <taxon>Halobacteriales</taxon>
        <taxon>Natrialbaceae</taxon>
        <taxon>Halovivax</taxon>
    </lineage>
</organism>
<dbReference type="RefSeq" id="WP_007697421.1">
    <property type="nucleotide sequence ID" value="NZ_AOIQ01000006.1"/>
</dbReference>
<dbReference type="AlphaFoldDB" id="M0BRS6"/>
<feature type="region of interest" description="Disordered" evidence="1">
    <location>
        <begin position="87"/>
        <end position="107"/>
    </location>
</feature>
<keyword evidence="3" id="KW-1185">Reference proteome</keyword>
<name>M0BRS6_9EURY</name>
<comment type="caution">
    <text evidence="2">The sequence shown here is derived from an EMBL/GenBank/DDBJ whole genome shotgun (WGS) entry which is preliminary data.</text>
</comment>
<feature type="compositionally biased region" description="Basic and acidic residues" evidence="1">
    <location>
        <begin position="87"/>
        <end position="97"/>
    </location>
</feature>
<evidence type="ECO:0000313" key="2">
    <source>
        <dbReference type="EMBL" id="ELZ13706.1"/>
    </source>
</evidence>
<evidence type="ECO:0000256" key="1">
    <source>
        <dbReference type="SAM" id="MobiDB-lite"/>
    </source>
</evidence>
<reference evidence="2 3" key="1">
    <citation type="journal article" date="2014" name="PLoS Genet.">
        <title>Phylogenetically driven sequencing of extremely halophilic archaea reveals strategies for static and dynamic osmo-response.</title>
        <authorList>
            <person name="Becker E.A."/>
            <person name="Seitzer P.M."/>
            <person name="Tritt A."/>
            <person name="Larsen D."/>
            <person name="Krusor M."/>
            <person name="Yao A.I."/>
            <person name="Wu D."/>
            <person name="Madern D."/>
            <person name="Eisen J.A."/>
            <person name="Darling A.E."/>
            <person name="Facciotti M.T."/>
        </authorList>
    </citation>
    <scope>NUCLEOTIDE SEQUENCE [LARGE SCALE GENOMIC DNA]</scope>
    <source>
        <strain evidence="2 3">JCM 14624</strain>
    </source>
</reference>
<sequence length="107" mass="11190">MIGRNRLYGLAQLGWGLLGNGLDLDGIGRELSHESDCAATRCRGTVLNAAELERHLAVVVAVADAFEHAPAASDEVIADGGVTVVDHEKPYRRDRPGPADAAGVCDG</sequence>
<dbReference type="STRING" id="1227490.C479_02636"/>
<accession>M0BRS6</accession>
<protein>
    <submittedName>
        <fullName evidence="2">Uncharacterized protein</fullName>
    </submittedName>
</protein>
<dbReference type="EMBL" id="AOIQ01000006">
    <property type="protein sequence ID" value="ELZ13706.1"/>
    <property type="molecule type" value="Genomic_DNA"/>
</dbReference>
<gene>
    <name evidence="2" type="ORF">C479_02636</name>
</gene>
<evidence type="ECO:0000313" key="3">
    <source>
        <dbReference type="Proteomes" id="UP000011560"/>
    </source>
</evidence>
<dbReference type="Proteomes" id="UP000011560">
    <property type="component" value="Unassembled WGS sequence"/>
</dbReference>
<proteinExistence type="predicted"/>